<gene>
    <name evidence="1" type="ORF">JM946_20545</name>
</gene>
<sequence length="179" mass="20313">MSAVITDDAGERRSYDRILDRVSKPLMQSVREYVVFDSKQTVYPDGVASNFTFSGDDLAKPMWRYPDLGSHVIYLSDIISRTLTEQTREESIYLRRHAQARAAVKEIVEMPDHQIDPVSRSIEQNEGKLSNVLAKEMLVLREAGVWEAVVDAASRVLGETAVVDESVIERYRPERTPGR</sequence>
<organism evidence="1 2">
    <name type="scientific">Steroidobacter gossypii</name>
    <dbReference type="NCBI Taxonomy" id="2805490"/>
    <lineage>
        <taxon>Bacteria</taxon>
        <taxon>Pseudomonadati</taxon>
        <taxon>Pseudomonadota</taxon>
        <taxon>Gammaproteobacteria</taxon>
        <taxon>Steroidobacterales</taxon>
        <taxon>Steroidobacteraceae</taxon>
        <taxon>Steroidobacter</taxon>
    </lineage>
</organism>
<evidence type="ECO:0000313" key="2">
    <source>
        <dbReference type="Proteomes" id="UP000661077"/>
    </source>
</evidence>
<name>A0ABS1X1L7_9GAMM</name>
<accession>A0ABS1X1L7</accession>
<dbReference type="EMBL" id="JAEVLS010000005">
    <property type="protein sequence ID" value="MBM0107132.1"/>
    <property type="molecule type" value="Genomic_DNA"/>
</dbReference>
<reference evidence="1 2" key="1">
    <citation type="journal article" date="2021" name="Int. J. Syst. Evol. Microbiol.">
        <title>Steroidobacter gossypii sp. nov., isolated from soil of cotton cropping field.</title>
        <authorList>
            <person name="Huang R."/>
            <person name="Yang S."/>
            <person name="Zhen C."/>
            <person name="Liu W."/>
        </authorList>
    </citation>
    <scope>NUCLEOTIDE SEQUENCE [LARGE SCALE GENOMIC DNA]</scope>
    <source>
        <strain evidence="1 2">S1-65</strain>
    </source>
</reference>
<protein>
    <submittedName>
        <fullName evidence="1">Uncharacterized protein</fullName>
    </submittedName>
</protein>
<evidence type="ECO:0000313" key="1">
    <source>
        <dbReference type="EMBL" id="MBM0107132.1"/>
    </source>
</evidence>
<keyword evidence="2" id="KW-1185">Reference proteome</keyword>
<comment type="caution">
    <text evidence="1">The sequence shown here is derived from an EMBL/GenBank/DDBJ whole genome shotgun (WGS) entry which is preliminary data.</text>
</comment>
<dbReference type="Proteomes" id="UP000661077">
    <property type="component" value="Unassembled WGS sequence"/>
</dbReference>
<proteinExistence type="predicted"/>